<evidence type="ECO:0000256" key="7">
    <source>
        <dbReference type="PIRSR" id="PIRSR606689-1"/>
    </source>
</evidence>
<evidence type="ECO:0000256" key="3">
    <source>
        <dbReference type="ARBA" id="ARBA00022741"/>
    </source>
</evidence>
<evidence type="ECO:0000313" key="11">
    <source>
        <dbReference type="Proteomes" id="UP000245591"/>
    </source>
</evidence>
<dbReference type="EMBL" id="MBFU01000040">
    <property type="protein sequence ID" value="PWA02970.1"/>
    <property type="molecule type" value="Genomic_DNA"/>
</dbReference>
<evidence type="ECO:0000256" key="9">
    <source>
        <dbReference type="RuleBase" id="RU003925"/>
    </source>
</evidence>
<keyword evidence="11" id="KW-1185">Reference proteome</keyword>
<protein>
    <recommendedName>
        <fullName evidence="6">ADP-ribosylation factor-like protein 2</fullName>
    </recommendedName>
</protein>
<keyword evidence="8" id="KW-0460">Magnesium</keyword>
<dbReference type="AlphaFoldDB" id="A0A2U1JD03"/>
<dbReference type="NCBIfam" id="TIGR00231">
    <property type="entry name" value="small_GTP"/>
    <property type="match status" value="1"/>
</dbReference>
<dbReference type="GO" id="GO:0005525">
    <property type="term" value="F:GTP binding"/>
    <property type="evidence" value="ECO:0007669"/>
    <property type="project" value="UniProtKB-KW"/>
</dbReference>
<dbReference type="PANTHER" id="PTHR45697">
    <property type="entry name" value="ADP-RIBOSYLATION FACTOR-LIKE PROTEIN 2-RELATED"/>
    <property type="match status" value="1"/>
</dbReference>
<evidence type="ECO:0000256" key="1">
    <source>
        <dbReference type="ARBA" id="ARBA00010290"/>
    </source>
</evidence>
<feature type="binding site" evidence="7">
    <location>
        <begin position="23"/>
        <end position="30"/>
    </location>
    <ligand>
        <name>GTP</name>
        <dbReference type="ChEBI" id="CHEBI:37565"/>
    </ligand>
</feature>
<proteinExistence type="inferred from homology"/>
<dbReference type="GO" id="GO:0046872">
    <property type="term" value="F:metal ion binding"/>
    <property type="evidence" value="ECO:0007669"/>
    <property type="project" value="UniProtKB-KW"/>
</dbReference>
<name>A0A2U1JD03_SMIAN</name>
<feature type="binding site" evidence="8">
    <location>
        <position position="47"/>
    </location>
    <ligand>
        <name>Mg(2+)</name>
        <dbReference type="ChEBI" id="CHEBI:18420"/>
    </ligand>
</feature>
<comment type="caution">
    <text evidence="10">The sequence shown here is derived from an EMBL/GenBank/DDBJ whole genome shotgun (WGS) entry which is preliminary data.</text>
</comment>
<dbReference type="SUPFAM" id="SSF52540">
    <property type="entry name" value="P-loop containing nucleoside triphosphate hydrolases"/>
    <property type="match status" value="1"/>
</dbReference>
<reference evidence="10 11" key="1">
    <citation type="journal article" date="2018" name="MBio">
        <title>Comparative Genomics Reveals the Core Gene Toolbox for the Fungus-Insect Symbiosis.</title>
        <authorList>
            <person name="Wang Y."/>
            <person name="Stata M."/>
            <person name="Wang W."/>
            <person name="Stajich J.E."/>
            <person name="White M.M."/>
            <person name="Moncalvo J.M."/>
        </authorList>
    </citation>
    <scope>NUCLEOTIDE SEQUENCE [LARGE SCALE GENOMIC DNA]</scope>
    <source>
        <strain evidence="10 11">AUS-126-30</strain>
    </source>
</reference>
<dbReference type="Gene3D" id="3.40.50.300">
    <property type="entry name" value="P-loop containing nucleotide triphosphate hydrolases"/>
    <property type="match status" value="1"/>
</dbReference>
<dbReference type="PRINTS" id="PR00328">
    <property type="entry name" value="SAR1GTPBP"/>
</dbReference>
<accession>A0A2U1JD03</accession>
<dbReference type="Pfam" id="PF00025">
    <property type="entry name" value="Arf"/>
    <property type="match status" value="1"/>
</dbReference>
<dbReference type="InterPro" id="IPR044612">
    <property type="entry name" value="ARL2/3"/>
</dbReference>
<dbReference type="SMART" id="SM00178">
    <property type="entry name" value="SAR"/>
    <property type="match status" value="1"/>
</dbReference>
<evidence type="ECO:0000256" key="8">
    <source>
        <dbReference type="PIRSR" id="PIRSR606689-2"/>
    </source>
</evidence>
<keyword evidence="8" id="KW-0479">Metal-binding</keyword>
<evidence type="ECO:0000256" key="4">
    <source>
        <dbReference type="ARBA" id="ARBA00023134"/>
    </source>
</evidence>
<keyword evidence="5" id="KW-0449">Lipoprotein</keyword>
<dbReference type="InterPro" id="IPR045873">
    <property type="entry name" value="Arl2"/>
</dbReference>
<keyword evidence="3 7" id="KW-0547">Nucleotide-binding</keyword>
<evidence type="ECO:0000313" key="10">
    <source>
        <dbReference type="EMBL" id="PWA02970.1"/>
    </source>
</evidence>
<dbReference type="CDD" id="cd04154">
    <property type="entry name" value="Arl2"/>
    <property type="match status" value="1"/>
</dbReference>
<dbReference type="InterPro" id="IPR027417">
    <property type="entry name" value="P-loop_NTPase"/>
</dbReference>
<dbReference type="FunFam" id="3.40.50.300:FF:000393">
    <property type="entry name" value="ADP-ribosylation factor-like 2, arl2"/>
    <property type="match status" value="1"/>
</dbReference>
<dbReference type="SMART" id="SM00177">
    <property type="entry name" value="ARF"/>
    <property type="match status" value="1"/>
</dbReference>
<gene>
    <name evidence="10" type="ORF">BB558_000863</name>
</gene>
<dbReference type="GO" id="GO:0003924">
    <property type="term" value="F:GTPase activity"/>
    <property type="evidence" value="ECO:0007669"/>
    <property type="project" value="InterPro"/>
</dbReference>
<dbReference type="Proteomes" id="UP000245591">
    <property type="component" value="Unassembled WGS sequence"/>
</dbReference>
<keyword evidence="2" id="KW-0519">Myristate</keyword>
<comment type="similarity">
    <text evidence="1 9">Belongs to the small GTPase superfamily. Arf family.</text>
</comment>
<keyword evidence="4 7" id="KW-0342">GTP-binding</keyword>
<dbReference type="InterPro" id="IPR006689">
    <property type="entry name" value="Small_GTPase_ARF/SAR"/>
</dbReference>
<dbReference type="InterPro" id="IPR005225">
    <property type="entry name" value="Small_GTP-bd"/>
</dbReference>
<evidence type="ECO:0000256" key="2">
    <source>
        <dbReference type="ARBA" id="ARBA00022707"/>
    </source>
</evidence>
<feature type="binding site" evidence="8">
    <location>
        <position position="30"/>
    </location>
    <ligand>
        <name>Mg(2+)</name>
        <dbReference type="ChEBI" id="CHEBI:18420"/>
    </ligand>
</feature>
<sequence length="184" mass="20522">MGLLTTVRKIKEKEKEMRILFLGLDNAGKTTVVKSIMKKDVNKISPTLGFTIDSFEHNGFTVNAWDVGGQRSIRPYWKNYFEKTEGIVWVVDSADRSRLHDCSEELKSVLSEQRLLGASLLILANKQDIDSAASLAEIAKGLDLESIWGHSWKIYACSAITGEGVMEGISWVVGDISGRIYMHV</sequence>
<feature type="binding site" evidence="7">
    <location>
        <position position="69"/>
    </location>
    <ligand>
        <name>GTP</name>
        <dbReference type="ChEBI" id="CHEBI:37565"/>
    </ligand>
</feature>
<evidence type="ECO:0000256" key="6">
    <source>
        <dbReference type="ARBA" id="ARBA00026198"/>
    </source>
</evidence>
<organism evidence="10 11">
    <name type="scientific">Smittium angustum</name>
    <dbReference type="NCBI Taxonomy" id="133377"/>
    <lineage>
        <taxon>Eukaryota</taxon>
        <taxon>Fungi</taxon>
        <taxon>Fungi incertae sedis</taxon>
        <taxon>Zoopagomycota</taxon>
        <taxon>Kickxellomycotina</taxon>
        <taxon>Harpellomycetes</taxon>
        <taxon>Harpellales</taxon>
        <taxon>Legeriomycetaceae</taxon>
        <taxon>Smittium</taxon>
    </lineage>
</organism>
<evidence type="ECO:0000256" key="5">
    <source>
        <dbReference type="ARBA" id="ARBA00023288"/>
    </source>
</evidence>
<dbReference type="PROSITE" id="PS51417">
    <property type="entry name" value="ARF"/>
    <property type="match status" value="1"/>
</dbReference>
<feature type="binding site" evidence="7">
    <location>
        <begin position="125"/>
        <end position="128"/>
    </location>
    <ligand>
        <name>GTP</name>
        <dbReference type="ChEBI" id="CHEBI:37565"/>
    </ligand>
</feature>